<accession>A0A0A9FMA5</accession>
<name>A0A0A9FMA5_ARUDO</name>
<feature type="region of interest" description="Disordered" evidence="1">
    <location>
        <begin position="1"/>
        <end position="39"/>
    </location>
</feature>
<evidence type="ECO:0000256" key="1">
    <source>
        <dbReference type="SAM" id="MobiDB-lite"/>
    </source>
</evidence>
<dbReference type="EMBL" id="GBRH01188448">
    <property type="protein sequence ID" value="JAE09448.1"/>
    <property type="molecule type" value="Transcribed_RNA"/>
</dbReference>
<evidence type="ECO:0000313" key="2">
    <source>
        <dbReference type="EMBL" id="JAE09448.1"/>
    </source>
</evidence>
<reference evidence="2" key="2">
    <citation type="journal article" date="2015" name="Data Brief">
        <title>Shoot transcriptome of the giant reed, Arundo donax.</title>
        <authorList>
            <person name="Barrero R.A."/>
            <person name="Guerrero F.D."/>
            <person name="Moolhuijzen P."/>
            <person name="Goolsby J.A."/>
            <person name="Tidwell J."/>
            <person name="Bellgard S.E."/>
            <person name="Bellgard M.I."/>
        </authorList>
    </citation>
    <scope>NUCLEOTIDE SEQUENCE</scope>
    <source>
        <tissue evidence="2">Shoot tissue taken approximately 20 cm above the soil surface</tissue>
    </source>
</reference>
<reference evidence="2" key="1">
    <citation type="submission" date="2014-09" db="EMBL/GenBank/DDBJ databases">
        <authorList>
            <person name="Magalhaes I.L.F."/>
            <person name="Oliveira U."/>
            <person name="Santos F.R."/>
            <person name="Vidigal T.H.D.A."/>
            <person name="Brescovit A.D."/>
            <person name="Santos A.J."/>
        </authorList>
    </citation>
    <scope>NUCLEOTIDE SEQUENCE</scope>
    <source>
        <tissue evidence="2">Shoot tissue taken approximately 20 cm above the soil surface</tissue>
    </source>
</reference>
<protein>
    <submittedName>
        <fullName evidence="2">Uncharacterized protein</fullName>
    </submittedName>
</protein>
<proteinExistence type="predicted"/>
<dbReference type="AlphaFoldDB" id="A0A0A9FMA5"/>
<sequence>MGVGIRHGCGVSGSAKKFGHGCPENTDKNNPRPHYNPYINLRLYT</sequence>
<organism evidence="2">
    <name type="scientific">Arundo donax</name>
    <name type="common">Giant reed</name>
    <name type="synonym">Donax arundinaceus</name>
    <dbReference type="NCBI Taxonomy" id="35708"/>
    <lineage>
        <taxon>Eukaryota</taxon>
        <taxon>Viridiplantae</taxon>
        <taxon>Streptophyta</taxon>
        <taxon>Embryophyta</taxon>
        <taxon>Tracheophyta</taxon>
        <taxon>Spermatophyta</taxon>
        <taxon>Magnoliopsida</taxon>
        <taxon>Liliopsida</taxon>
        <taxon>Poales</taxon>
        <taxon>Poaceae</taxon>
        <taxon>PACMAD clade</taxon>
        <taxon>Arundinoideae</taxon>
        <taxon>Arundineae</taxon>
        <taxon>Arundo</taxon>
    </lineage>
</organism>
<feature type="compositionally biased region" description="Gly residues" evidence="1">
    <location>
        <begin position="1"/>
        <end position="11"/>
    </location>
</feature>